<organism evidence="2 3">
    <name type="scientific">Candidatus Alistipes intestinigallinarum</name>
    <dbReference type="NCBI Taxonomy" id="2838440"/>
    <lineage>
        <taxon>Bacteria</taxon>
        <taxon>Pseudomonadati</taxon>
        <taxon>Bacteroidota</taxon>
        <taxon>Bacteroidia</taxon>
        <taxon>Bacteroidales</taxon>
        <taxon>Rikenellaceae</taxon>
        <taxon>Alistipes</taxon>
    </lineage>
</organism>
<name>A0A9D1YYC5_9BACT</name>
<reference evidence="2" key="2">
    <citation type="submission" date="2021-04" db="EMBL/GenBank/DDBJ databases">
        <authorList>
            <person name="Gilroy R."/>
        </authorList>
    </citation>
    <scope>NUCLEOTIDE SEQUENCE</scope>
    <source>
        <strain evidence="2">5134</strain>
    </source>
</reference>
<dbReference type="Pfam" id="PF11325">
    <property type="entry name" value="DUF3127"/>
    <property type="match status" value="1"/>
</dbReference>
<evidence type="ECO:0000313" key="2">
    <source>
        <dbReference type="EMBL" id="HIY68099.1"/>
    </source>
</evidence>
<evidence type="ECO:0000256" key="1">
    <source>
        <dbReference type="SAM" id="MobiDB-lite"/>
    </source>
</evidence>
<evidence type="ECO:0000313" key="3">
    <source>
        <dbReference type="Proteomes" id="UP000886844"/>
    </source>
</evidence>
<comment type="caution">
    <text evidence="2">The sequence shown here is derived from an EMBL/GenBank/DDBJ whole genome shotgun (WGS) entry which is preliminary data.</text>
</comment>
<dbReference type="AlphaFoldDB" id="A0A9D1YYC5"/>
<protein>
    <submittedName>
        <fullName evidence="2">DUF3127 domain-containing protein</fullName>
    </submittedName>
</protein>
<reference evidence="2" key="1">
    <citation type="journal article" date="2021" name="PeerJ">
        <title>Extensive microbial diversity within the chicken gut microbiome revealed by metagenomics and culture.</title>
        <authorList>
            <person name="Gilroy R."/>
            <person name="Ravi A."/>
            <person name="Getino M."/>
            <person name="Pursley I."/>
            <person name="Horton D.L."/>
            <person name="Alikhan N.F."/>
            <person name="Baker D."/>
            <person name="Gharbi K."/>
            <person name="Hall N."/>
            <person name="Watson M."/>
            <person name="Adriaenssens E.M."/>
            <person name="Foster-Nyarko E."/>
            <person name="Jarju S."/>
            <person name="Secka A."/>
            <person name="Antonio M."/>
            <person name="Oren A."/>
            <person name="Chaudhuri R.R."/>
            <person name="La Ragione R."/>
            <person name="Hildebrand F."/>
            <person name="Pallen M.J."/>
        </authorList>
    </citation>
    <scope>NUCLEOTIDE SEQUENCE</scope>
    <source>
        <strain evidence="2">5134</strain>
    </source>
</reference>
<proteinExistence type="predicted"/>
<sequence>MEFEGTVYKIMPVTKGTSARGEWQRQDVVFEMNEGSFTRKICVTFFNKPDEVARLKEGAAYQVSVNIESREYNGRWYTDIRAWRIQPKQQEAAAPMPEMPPIVEEPAYASGPAQEVDDLPF</sequence>
<dbReference type="InterPro" id="IPR021474">
    <property type="entry name" value="DUF3127"/>
</dbReference>
<dbReference type="EMBL" id="DXDA01000015">
    <property type="protein sequence ID" value="HIY68099.1"/>
    <property type="molecule type" value="Genomic_DNA"/>
</dbReference>
<accession>A0A9D1YYC5</accession>
<feature type="region of interest" description="Disordered" evidence="1">
    <location>
        <begin position="101"/>
        <end position="121"/>
    </location>
</feature>
<gene>
    <name evidence="2" type="ORF">H9828_01635</name>
</gene>
<dbReference type="Proteomes" id="UP000886844">
    <property type="component" value="Unassembled WGS sequence"/>
</dbReference>